<reference evidence="1 2" key="1">
    <citation type="submission" date="2016-02" db="EMBL/GenBank/DDBJ databases">
        <title>Band-tailed pigeon sequencing and assembly.</title>
        <authorList>
            <person name="Soares A.E."/>
            <person name="Novak B.J."/>
            <person name="Rice E.S."/>
            <person name="O'Connell B."/>
            <person name="Chang D."/>
            <person name="Weber S."/>
            <person name="Shapiro B."/>
        </authorList>
    </citation>
    <scope>NUCLEOTIDE SEQUENCE [LARGE SCALE GENOMIC DNA]</scope>
    <source>
        <strain evidence="1">BTP2013</strain>
        <tissue evidence="1">Blood</tissue>
    </source>
</reference>
<sequence>MFKEEKKPNSQATKHYRADLKHAGSLIEIQSGHHHFEDFNMCLHCMDKQKFSQTSPAEASSLTAFQ</sequence>
<dbReference type="AlphaFoldDB" id="A0A1V4KAT0"/>
<dbReference type="Proteomes" id="UP000190648">
    <property type="component" value="Unassembled WGS sequence"/>
</dbReference>
<proteinExistence type="predicted"/>
<gene>
    <name evidence="1" type="ORF">AV530_009906</name>
</gene>
<protein>
    <submittedName>
        <fullName evidence="1">Uncharacterized protein</fullName>
    </submittedName>
</protein>
<comment type="caution">
    <text evidence="1">The sequence shown here is derived from an EMBL/GenBank/DDBJ whole genome shotgun (WGS) entry which is preliminary data.</text>
</comment>
<evidence type="ECO:0000313" key="1">
    <source>
        <dbReference type="EMBL" id="OPJ81463.1"/>
    </source>
</evidence>
<accession>A0A1V4KAT0</accession>
<evidence type="ECO:0000313" key="2">
    <source>
        <dbReference type="Proteomes" id="UP000190648"/>
    </source>
</evidence>
<keyword evidence="2" id="KW-1185">Reference proteome</keyword>
<dbReference type="EMBL" id="LSYS01003973">
    <property type="protein sequence ID" value="OPJ81463.1"/>
    <property type="molecule type" value="Genomic_DNA"/>
</dbReference>
<organism evidence="1 2">
    <name type="scientific">Patagioenas fasciata monilis</name>
    <dbReference type="NCBI Taxonomy" id="372326"/>
    <lineage>
        <taxon>Eukaryota</taxon>
        <taxon>Metazoa</taxon>
        <taxon>Chordata</taxon>
        <taxon>Craniata</taxon>
        <taxon>Vertebrata</taxon>
        <taxon>Euteleostomi</taxon>
        <taxon>Archelosauria</taxon>
        <taxon>Archosauria</taxon>
        <taxon>Dinosauria</taxon>
        <taxon>Saurischia</taxon>
        <taxon>Theropoda</taxon>
        <taxon>Coelurosauria</taxon>
        <taxon>Aves</taxon>
        <taxon>Neognathae</taxon>
        <taxon>Neoaves</taxon>
        <taxon>Columbimorphae</taxon>
        <taxon>Columbiformes</taxon>
        <taxon>Columbidae</taxon>
        <taxon>Patagioenas</taxon>
    </lineage>
</organism>
<name>A0A1V4KAT0_PATFA</name>